<sequence length="160" mass="18218">MVKISLRIKANLENISEVYTSHPEYTFLLKLKCLNCGEVSQKWQDVVESETQPTKTGKSETHYFAKCKLCSRENSLDIIEGSNGKFTLEHAGKFVNLVTFDCRGLEPVDFNPTGGWIAKTEGGTVFEDVDLSEKEWVEYDDKLKLSVGIYELEHDFIKVK</sequence>
<name>A0ABM1M7F6_NICVS</name>
<dbReference type="SUPFAM" id="SSF141678">
    <property type="entry name" value="MAL13P1.257-like"/>
    <property type="match status" value="1"/>
</dbReference>
<dbReference type="PANTHER" id="PTHR12857:SF0">
    <property type="entry name" value="CXXC MOTIF CONTAINING ZINC BINDING PROTEIN"/>
    <property type="match status" value="1"/>
</dbReference>
<reference evidence="5" key="1">
    <citation type="submission" date="2025-08" db="UniProtKB">
        <authorList>
            <consortium name="RefSeq"/>
        </authorList>
    </citation>
    <scope>IDENTIFICATION</scope>
    <source>
        <tissue evidence="5">Whole Larva</tissue>
    </source>
</reference>
<evidence type="ECO:0000313" key="5">
    <source>
        <dbReference type="RefSeq" id="XP_017770506.1"/>
    </source>
</evidence>
<keyword evidence="2" id="KW-0479">Metal-binding</keyword>
<evidence type="ECO:0000256" key="1">
    <source>
        <dbReference type="ARBA" id="ARBA00007818"/>
    </source>
</evidence>
<gene>
    <name evidence="5" type="primary">LOC108558184</name>
</gene>
<comment type="similarity">
    <text evidence="1">Belongs to the UPF0587 family.</text>
</comment>
<keyword evidence="3" id="KW-0862">Zinc</keyword>
<evidence type="ECO:0000256" key="3">
    <source>
        <dbReference type="ARBA" id="ARBA00022833"/>
    </source>
</evidence>
<organism evidence="4 5">
    <name type="scientific">Nicrophorus vespilloides</name>
    <name type="common">Boreal carrion beetle</name>
    <dbReference type="NCBI Taxonomy" id="110193"/>
    <lineage>
        <taxon>Eukaryota</taxon>
        <taxon>Metazoa</taxon>
        <taxon>Ecdysozoa</taxon>
        <taxon>Arthropoda</taxon>
        <taxon>Hexapoda</taxon>
        <taxon>Insecta</taxon>
        <taxon>Pterygota</taxon>
        <taxon>Neoptera</taxon>
        <taxon>Endopterygota</taxon>
        <taxon>Coleoptera</taxon>
        <taxon>Polyphaga</taxon>
        <taxon>Staphyliniformia</taxon>
        <taxon>Silphidae</taxon>
        <taxon>Nicrophorinae</taxon>
        <taxon>Nicrophorus</taxon>
    </lineage>
</organism>
<proteinExistence type="inferred from homology"/>
<evidence type="ECO:0000313" key="4">
    <source>
        <dbReference type="Proteomes" id="UP000695000"/>
    </source>
</evidence>
<evidence type="ECO:0000256" key="2">
    <source>
        <dbReference type="ARBA" id="ARBA00022723"/>
    </source>
</evidence>
<dbReference type="Proteomes" id="UP000695000">
    <property type="component" value="Unplaced"/>
</dbReference>
<dbReference type="InterPro" id="IPR008584">
    <property type="entry name" value="CXXC_Zn-binding_euk"/>
</dbReference>
<dbReference type="PANTHER" id="PTHR12857">
    <property type="entry name" value="CXXC MOTIF CONTAINING ZINC BINDING PROTEIN"/>
    <property type="match status" value="1"/>
</dbReference>
<dbReference type="GeneID" id="108558184"/>
<keyword evidence="4" id="KW-1185">Reference proteome</keyword>
<dbReference type="RefSeq" id="XP_017770506.1">
    <property type="nucleotide sequence ID" value="XM_017915017.1"/>
</dbReference>
<protein>
    <submittedName>
        <fullName evidence="5">UPF0587 protein GA18326</fullName>
    </submittedName>
</protein>
<accession>A0ABM1M7F6</accession>
<dbReference type="Pfam" id="PF05907">
    <property type="entry name" value="CXXC_Zn-b_euk"/>
    <property type="match status" value="1"/>
</dbReference>